<reference evidence="3 4" key="1">
    <citation type="submission" date="2018-05" db="EMBL/GenBank/DDBJ databases">
        <title>Acuticoccus sediminis sp. nov., isolated from deep-sea sediment of Indian Ocean.</title>
        <authorList>
            <person name="Liu X."/>
            <person name="Lai Q."/>
            <person name="Du Y."/>
            <person name="Sun F."/>
            <person name="Zhang X."/>
            <person name="Wang S."/>
            <person name="Shao Z."/>
        </authorList>
    </citation>
    <scope>NUCLEOTIDE SEQUENCE [LARGE SCALE GENOMIC DNA]</scope>
    <source>
        <strain evidence="3 4">PTG4-2</strain>
    </source>
</reference>
<evidence type="ECO:0000313" key="3">
    <source>
        <dbReference type="EMBL" id="RAI04295.1"/>
    </source>
</evidence>
<keyword evidence="4" id="KW-1185">Reference proteome</keyword>
<accession>A0A8B2P1F9</accession>
<gene>
    <name evidence="3" type="ORF">DLJ53_07580</name>
</gene>
<keyword evidence="1" id="KW-0732">Signal</keyword>
<dbReference type="PANTHER" id="PTHR43037:SF1">
    <property type="entry name" value="BLL1128 PROTEIN"/>
    <property type="match status" value="1"/>
</dbReference>
<dbReference type="AlphaFoldDB" id="A0A8B2P1F9"/>
<protein>
    <recommendedName>
        <fullName evidence="2">AB hydrolase-1 domain-containing protein</fullName>
    </recommendedName>
</protein>
<dbReference type="PANTHER" id="PTHR43037">
    <property type="entry name" value="UNNAMED PRODUCT-RELATED"/>
    <property type="match status" value="1"/>
</dbReference>
<dbReference type="InterPro" id="IPR029058">
    <property type="entry name" value="AB_hydrolase_fold"/>
</dbReference>
<dbReference type="Gene3D" id="3.40.50.1820">
    <property type="entry name" value="alpha/beta hydrolase"/>
    <property type="match status" value="1"/>
</dbReference>
<evidence type="ECO:0000259" key="2">
    <source>
        <dbReference type="Pfam" id="PF00561"/>
    </source>
</evidence>
<dbReference type="SUPFAM" id="SSF53474">
    <property type="entry name" value="alpha/beta-Hydrolases"/>
    <property type="match status" value="1"/>
</dbReference>
<feature type="domain" description="AB hydrolase-1" evidence="2">
    <location>
        <begin position="73"/>
        <end position="185"/>
    </location>
</feature>
<dbReference type="InterPro" id="IPR050955">
    <property type="entry name" value="Plant_Biomass_Hydrol_Est"/>
</dbReference>
<proteinExistence type="predicted"/>
<comment type="caution">
    <text evidence="3">The sequence shown here is derived from an EMBL/GenBank/DDBJ whole genome shotgun (WGS) entry which is preliminary data.</text>
</comment>
<dbReference type="Proteomes" id="UP000249590">
    <property type="component" value="Unassembled WGS sequence"/>
</dbReference>
<dbReference type="InterPro" id="IPR000073">
    <property type="entry name" value="AB_hydrolase_1"/>
</dbReference>
<organism evidence="3 4">
    <name type="scientific">Acuticoccus sediminis</name>
    <dbReference type="NCBI Taxonomy" id="2184697"/>
    <lineage>
        <taxon>Bacteria</taxon>
        <taxon>Pseudomonadati</taxon>
        <taxon>Pseudomonadota</taxon>
        <taxon>Alphaproteobacteria</taxon>
        <taxon>Hyphomicrobiales</taxon>
        <taxon>Amorphaceae</taxon>
        <taxon>Acuticoccus</taxon>
    </lineage>
</organism>
<dbReference type="Pfam" id="PF00561">
    <property type="entry name" value="Abhydrolase_1"/>
    <property type="match status" value="1"/>
</dbReference>
<evidence type="ECO:0000313" key="4">
    <source>
        <dbReference type="Proteomes" id="UP000249590"/>
    </source>
</evidence>
<dbReference type="EMBL" id="QHHQ01000001">
    <property type="protein sequence ID" value="RAI04295.1"/>
    <property type="molecule type" value="Genomic_DNA"/>
</dbReference>
<name>A0A8B2P1F9_9HYPH</name>
<sequence>MNSNGSFKDHTQTMSLTQFLCVLLIVVVGGMIALARPTSAAVSQTETIQSSGQRRTYFLLRPAKEASPSTRFPVVIFLHGGYGAGRNIANQSGIDPEVARGGFIAAFPNSSGNHWNDGRPTTADAPDDVQFITEVVADIVARFKGDPNRVFVGGMSNGGMMTQRLACEAPQTFRAFASVAANMPEDLVSRCHPRAPVPMLLFSGTDDDLMPFNGGAMPTSRIFGGSGGRVLSANDTFAFWARLAGCSGQSTAALPNGSDDGTTVTRVSAKACGGNVKVELYRIDGGGHRWPGSVKRRGPIARRLLGTTTQDINATSIILNFFRAYGL</sequence>
<evidence type="ECO:0000256" key="1">
    <source>
        <dbReference type="ARBA" id="ARBA00022729"/>
    </source>
</evidence>